<name>A0A3N2C057_9MICO</name>
<dbReference type="AlphaFoldDB" id="A0A3N2C057"/>
<evidence type="ECO:0000313" key="2">
    <source>
        <dbReference type="EMBL" id="ROR80830.1"/>
    </source>
</evidence>
<gene>
    <name evidence="2" type="ORF">EDD42_0876</name>
</gene>
<comment type="caution">
    <text evidence="2">The sequence shown here is derived from an EMBL/GenBank/DDBJ whole genome shotgun (WGS) entry which is preliminary data.</text>
</comment>
<keyword evidence="3" id="KW-1185">Reference proteome</keyword>
<feature type="domain" description="SseB protein N-terminal" evidence="1">
    <location>
        <begin position="15"/>
        <end position="123"/>
    </location>
</feature>
<sequence>MAKQKRPEFRSEPLAAALAAGDMVAVALALRNGRFVVPLMKPGNPDKPTETGEVWMFRQPETARLALLLFSDAKNKPVALPPYVGLHDGTWLASFLRTYGDDIETVLFDVAGPHSLQASPEELLRVLELEAPAAE</sequence>
<protein>
    <submittedName>
        <fullName evidence="2">Type III secretion system (T3SS) SseB-like protein</fullName>
    </submittedName>
</protein>
<dbReference type="RefSeq" id="WP_085510173.1">
    <property type="nucleotide sequence ID" value="NZ_FXAP01000001.1"/>
</dbReference>
<dbReference type="EMBL" id="RKHL01000001">
    <property type="protein sequence ID" value="ROR80830.1"/>
    <property type="molecule type" value="Genomic_DNA"/>
</dbReference>
<proteinExistence type="predicted"/>
<evidence type="ECO:0000313" key="3">
    <source>
        <dbReference type="Proteomes" id="UP000266915"/>
    </source>
</evidence>
<reference evidence="2 3" key="1">
    <citation type="submission" date="2018-11" db="EMBL/GenBank/DDBJ databases">
        <title>Sequencing the genomes of 1000 actinobacteria strains.</title>
        <authorList>
            <person name="Klenk H.-P."/>
        </authorList>
    </citation>
    <scope>NUCLEOTIDE SEQUENCE [LARGE SCALE GENOMIC DNA]</scope>
    <source>
        <strain evidence="2 3">DSM 14012</strain>
    </source>
</reference>
<organism evidence="2 3">
    <name type="scientific">Plantibacter flavus</name>
    <dbReference type="NCBI Taxonomy" id="150123"/>
    <lineage>
        <taxon>Bacteria</taxon>
        <taxon>Bacillati</taxon>
        <taxon>Actinomycetota</taxon>
        <taxon>Actinomycetes</taxon>
        <taxon>Micrococcales</taxon>
        <taxon>Microbacteriaceae</taxon>
        <taxon>Plantibacter</taxon>
    </lineage>
</organism>
<dbReference type="Proteomes" id="UP000266915">
    <property type="component" value="Unassembled WGS sequence"/>
</dbReference>
<dbReference type="Pfam" id="PF07179">
    <property type="entry name" value="SseB"/>
    <property type="match status" value="1"/>
</dbReference>
<evidence type="ECO:0000259" key="1">
    <source>
        <dbReference type="Pfam" id="PF07179"/>
    </source>
</evidence>
<accession>A0A3N2C057</accession>
<dbReference type="InterPro" id="IPR009839">
    <property type="entry name" value="SseB_N"/>
</dbReference>